<dbReference type="AlphaFoldDB" id="A0A8T7LZY3"/>
<dbReference type="GO" id="GO:0007059">
    <property type="term" value="P:chromosome segregation"/>
    <property type="evidence" value="ECO:0007669"/>
    <property type="project" value="UniProtKB-KW"/>
</dbReference>
<keyword evidence="6" id="KW-1185">Reference proteome</keyword>
<evidence type="ECO:0000313" key="6">
    <source>
        <dbReference type="Proteomes" id="UP001431572"/>
    </source>
</evidence>
<dbReference type="Gene3D" id="6.10.250.2410">
    <property type="match status" value="1"/>
</dbReference>
<keyword evidence="1" id="KW-0159">Chromosome partition</keyword>
<dbReference type="InterPro" id="IPR003768">
    <property type="entry name" value="ScpA"/>
</dbReference>
<proteinExistence type="predicted"/>
<organism evidence="3 5">
    <name type="scientific">Candidatus Chlorohelix allophototropha</name>
    <dbReference type="NCBI Taxonomy" id="3003348"/>
    <lineage>
        <taxon>Bacteria</taxon>
        <taxon>Bacillati</taxon>
        <taxon>Chloroflexota</taxon>
        <taxon>Chloroflexia</taxon>
        <taxon>Candidatus Chloroheliales</taxon>
        <taxon>Candidatus Chloroheliaceae</taxon>
        <taxon>Candidatus Chlorohelix</taxon>
    </lineage>
</organism>
<name>A0A8T7LZY3_9CHLR</name>
<dbReference type="Proteomes" id="UP000521676">
    <property type="component" value="Unassembled WGS sequence"/>
</dbReference>
<dbReference type="RefSeq" id="WP_341468358.1">
    <property type="nucleotide sequence ID" value="NZ_CP128399.1"/>
</dbReference>
<protein>
    <recommendedName>
        <fullName evidence="2">Segregation and condensation protein A</fullName>
    </recommendedName>
</protein>
<dbReference type="PANTHER" id="PTHR33969:SF2">
    <property type="entry name" value="SEGREGATION AND CONDENSATION PROTEIN A"/>
    <property type="match status" value="1"/>
</dbReference>
<dbReference type="Proteomes" id="UP001431572">
    <property type="component" value="Chromosome 1"/>
</dbReference>
<evidence type="ECO:0000256" key="2">
    <source>
        <dbReference type="ARBA" id="ARBA00044777"/>
    </source>
</evidence>
<evidence type="ECO:0000313" key="3">
    <source>
        <dbReference type="EMBL" id="NWJ44581.1"/>
    </source>
</evidence>
<accession>A0A8T7LZY3</accession>
<dbReference type="Gene3D" id="1.10.10.580">
    <property type="entry name" value="Structural maintenance of chromosome 1. Chain E"/>
    <property type="match status" value="1"/>
</dbReference>
<dbReference type="InterPro" id="IPR023093">
    <property type="entry name" value="ScpA-like_C"/>
</dbReference>
<dbReference type="EMBL" id="CP128399">
    <property type="protein sequence ID" value="WJW66471.1"/>
    <property type="molecule type" value="Genomic_DNA"/>
</dbReference>
<reference evidence="3 5" key="1">
    <citation type="submission" date="2020-06" db="EMBL/GenBank/DDBJ databases">
        <title>Anoxygenic phototrophic Chloroflexota member uses a Type I reaction center.</title>
        <authorList>
            <person name="Tsuji J.M."/>
            <person name="Shaw N.A."/>
            <person name="Nagashima S."/>
            <person name="Venkiteswaran J."/>
            <person name="Schiff S.L."/>
            <person name="Hanada S."/>
            <person name="Tank M."/>
            <person name="Neufeld J.D."/>
        </authorList>
    </citation>
    <scope>NUCLEOTIDE SEQUENCE [LARGE SCALE GENOMIC DNA]</scope>
    <source>
        <strain evidence="3">L227-S17</strain>
    </source>
</reference>
<sequence>MEKQTRQKNVFGMTVYRYQVRLPGFDFEGPLDLLLQLIERNELPITEISLANIAEEYTAYIDQLTEINPAELSEFLVISAKLLLIKSAALLPAPPARLGEPEESTTDAQELIAQLREYKRIKEAARFLQQRHESGYRAYSSQRSGPTELQLEQLNAALKKMGHGKSGLALHGVKLQDLLALVKRRLAAQQREQLKLPLAVNQEQLGRSVKIEERIELVEARLKDEKQLAFSSLFESRSAETRLELEIIVTFMALLELLRRHAVVAQQDELFGEIYITSMKDVE</sequence>
<dbReference type="Pfam" id="PF02616">
    <property type="entry name" value="SMC_ScpA"/>
    <property type="match status" value="1"/>
</dbReference>
<evidence type="ECO:0000313" key="4">
    <source>
        <dbReference type="EMBL" id="WJW66471.1"/>
    </source>
</evidence>
<gene>
    <name evidence="3" type="ORF">HXX08_01765</name>
    <name evidence="4" type="ORF">OZ401_002273</name>
</gene>
<dbReference type="PANTHER" id="PTHR33969">
    <property type="entry name" value="SEGREGATION AND CONDENSATION PROTEIN A"/>
    <property type="match status" value="1"/>
</dbReference>
<reference evidence="4" key="2">
    <citation type="journal article" date="2024" name="Nature">
        <title>Anoxygenic phototroph of the Chloroflexota uses a type I reaction centre.</title>
        <authorList>
            <person name="Tsuji J.M."/>
            <person name="Shaw N.A."/>
            <person name="Nagashima S."/>
            <person name="Venkiteswaran J.J."/>
            <person name="Schiff S.L."/>
            <person name="Watanabe T."/>
            <person name="Fukui M."/>
            <person name="Hanada S."/>
            <person name="Tank M."/>
            <person name="Neufeld J.D."/>
        </authorList>
    </citation>
    <scope>NUCLEOTIDE SEQUENCE</scope>
    <source>
        <strain evidence="4">L227-S17</strain>
    </source>
</reference>
<dbReference type="EMBL" id="JACATZ010000001">
    <property type="protein sequence ID" value="NWJ44581.1"/>
    <property type="molecule type" value="Genomic_DNA"/>
</dbReference>
<evidence type="ECO:0000256" key="1">
    <source>
        <dbReference type="ARBA" id="ARBA00022829"/>
    </source>
</evidence>
<evidence type="ECO:0000313" key="5">
    <source>
        <dbReference type="Proteomes" id="UP000521676"/>
    </source>
</evidence>